<keyword evidence="1" id="KW-0472">Membrane</keyword>
<sequence>MLGPKDFLLGGLAPLLVAIAAFSLAWLLSSRARVAWSAGVLAGYLAGMTAVEAGGVGFASAIQQMASPHDAHQWTWMIGLVAVIPAIAAAVLEGRRKWRWLLSVPLAAAAPLWLMWGGKYLPSAEVRASGFASDAWGVGEAIAVIAVVACALLLAWRLWEANDPTDQPRTRGLLAAISLSCTAAVAGLSGSFVYAQSIGVLAASVGGCFLATLLWRVKAGPEAAAGPIVMLAGSLLLLATHYSKLDPLHAAGLWAAITLASAYLPNRSGLNEHARAALRCGACLIPLALVFGHAAYKFAESQRPQQEEASSNPYMSM</sequence>
<evidence type="ECO:0000313" key="3">
    <source>
        <dbReference type="Proteomes" id="UP000317909"/>
    </source>
</evidence>
<dbReference type="RefSeq" id="WP_145430353.1">
    <property type="nucleotide sequence ID" value="NZ_CP036339.1"/>
</dbReference>
<dbReference type="AlphaFoldDB" id="A0A517TS57"/>
<dbReference type="Proteomes" id="UP000317909">
    <property type="component" value="Chromosome"/>
</dbReference>
<dbReference type="KEGG" id="llh:I41_03540"/>
<accession>A0A517TS57</accession>
<protein>
    <submittedName>
        <fullName evidence="2">Uncharacterized protein</fullName>
    </submittedName>
</protein>
<feature type="transmembrane region" description="Helical" evidence="1">
    <location>
        <begin position="248"/>
        <end position="264"/>
    </location>
</feature>
<feature type="transmembrane region" description="Helical" evidence="1">
    <location>
        <begin position="99"/>
        <end position="116"/>
    </location>
</feature>
<keyword evidence="1" id="KW-0812">Transmembrane</keyword>
<proteinExistence type="predicted"/>
<name>A0A517TS57_9BACT</name>
<feature type="transmembrane region" description="Helical" evidence="1">
    <location>
        <begin position="198"/>
        <end position="217"/>
    </location>
</feature>
<feature type="transmembrane region" description="Helical" evidence="1">
    <location>
        <begin position="6"/>
        <end position="28"/>
    </location>
</feature>
<feature type="transmembrane region" description="Helical" evidence="1">
    <location>
        <begin position="276"/>
        <end position="296"/>
    </location>
</feature>
<feature type="transmembrane region" description="Helical" evidence="1">
    <location>
        <begin position="171"/>
        <end position="192"/>
    </location>
</feature>
<dbReference type="EMBL" id="CP036339">
    <property type="protein sequence ID" value="QDT71199.1"/>
    <property type="molecule type" value="Genomic_DNA"/>
</dbReference>
<feature type="transmembrane region" description="Helical" evidence="1">
    <location>
        <begin position="136"/>
        <end position="159"/>
    </location>
</feature>
<keyword evidence="3" id="KW-1185">Reference proteome</keyword>
<reference evidence="2 3" key="1">
    <citation type="submission" date="2019-02" db="EMBL/GenBank/DDBJ databases">
        <title>Deep-cultivation of Planctomycetes and their phenomic and genomic characterization uncovers novel biology.</title>
        <authorList>
            <person name="Wiegand S."/>
            <person name="Jogler M."/>
            <person name="Boedeker C."/>
            <person name="Pinto D."/>
            <person name="Vollmers J."/>
            <person name="Rivas-Marin E."/>
            <person name="Kohn T."/>
            <person name="Peeters S.H."/>
            <person name="Heuer A."/>
            <person name="Rast P."/>
            <person name="Oberbeckmann S."/>
            <person name="Bunk B."/>
            <person name="Jeske O."/>
            <person name="Meyerdierks A."/>
            <person name="Storesund J.E."/>
            <person name="Kallscheuer N."/>
            <person name="Luecker S."/>
            <person name="Lage O.M."/>
            <person name="Pohl T."/>
            <person name="Merkel B.J."/>
            <person name="Hornburger P."/>
            <person name="Mueller R.-W."/>
            <person name="Bruemmer F."/>
            <person name="Labrenz M."/>
            <person name="Spormann A.M."/>
            <person name="Op den Camp H."/>
            <person name="Overmann J."/>
            <person name="Amann R."/>
            <person name="Jetten M.S.M."/>
            <person name="Mascher T."/>
            <person name="Medema M.H."/>
            <person name="Devos D.P."/>
            <person name="Kaster A.-K."/>
            <person name="Ovreas L."/>
            <person name="Rohde M."/>
            <person name="Galperin M.Y."/>
            <person name="Jogler C."/>
        </authorList>
    </citation>
    <scope>NUCLEOTIDE SEQUENCE [LARGE SCALE GENOMIC DNA]</scope>
    <source>
        <strain evidence="2 3">I41</strain>
    </source>
</reference>
<feature type="transmembrane region" description="Helical" evidence="1">
    <location>
        <begin position="224"/>
        <end position="242"/>
    </location>
</feature>
<feature type="transmembrane region" description="Helical" evidence="1">
    <location>
        <begin position="40"/>
        <end position="62"/>
    </location>
</feature>
<evidence type="ECO:0000313" key="2">
    <source>
        <dbReference type="EMBL" id="QDT71199.1"/>
    </source>
</evidence>
<organism evidence="2 3">
    <name type="scientific">Lacipirellula limnantheis</name>
    <dbReference type="NCBI Taxonomy" id="2528024"/>
    <lineage>
        <taxon>Bacteria</taxon>
        <taxon>Pseudomonadati</taxon>
        <taxon>Planctomycetota</taxon>
        <taxon>Planctomycetia</taxon>
        <taxon>Pirellulales</taxon>
        <taxon>Lacipirellulaceae</taxon>
        <taxon>Lacipirellula</taxon>
    </lineage>
</organism>
<feature type="transmembrane region" description="Helical" evidence="1">
    <location>
        <begin position="74"/>
        <end position="92"/>
    </location>
</feature>
<dbReference type="OrthoDB" id="9829440at2"/>
<gene>
    <name evidence="2" type="ORF">I41_03540</name>
</gene>
<evidence type="ECO:0000256" key="1">
    <source>
        <dbReference type="SAM" id="Phobius"/>
    </source>
</evidence>
<keyword evidence="1" id="KW-1133">Transmembrane helix</keyword>